<feature type="domain" description="N-(5'phosphoribosyl) anthranilate isomerase (PRAI)" evidence="11">
    <location>
        <begin position="3"/>
        <end position="196"/>
    </location>
</feature>
<dbReference type="GO" id="GO:0000162">
    <property type="term" value="P:L-tryptophan biosynthetic process"/>
    <property type="evidence" value="ECO:0007669"/>
    <property type="project" value="UniProtKB-UniRule"/>
</dbReference>
<evidence type="ECO:0000256" key="7">
    <source>
        <dbReference type="ARBA" id="ARBA00022822"/>
    </source>
</evidence>
<dbReference type="HAMAP" id="MF_00135">
    <property type="entry name" value="PRAI"/>
    <property type="match status" value="1"/>
</dbReference>
<comment type="caution">
    <text evidence="12">The sequence shown here is derived from an EMBL/GenBank/DDBJ whole genome shotgun (WGS) entry which is preliminary data.</text>
</comment>
<dbReference type="Pfam" id="PF00697">
    <property type="entry name" value="PRAI"/>
    <property type="match status" value="1"/>
</dbReference>
<evidence type="ECO:0000256" key="10">
    <source>
        <dbReference type="HAMAP-Rule" id="MF_00135"/>
    </source>
</evidence>
<keyword evidence="13" id="KW-1185">Reference proteome</keyword>
<dbReference type="FunFam" id="3.20.20.70:FF:000075">
    <property type="entry name" value="Tryptophan biosynthesis protein TRP1"/>
    <property type="match status" value="1"/>
</dbReference>
<dbReference type="InterPro" id="IPR044643">
    <property type="entry name" value="TrpF_fam"/>
</dbReference>
<evidence type="ECO:0000256" key="2">
    <source>
        <dbReference type="ARBA" id="ARBA00004664"/>
    </source>
</evidence>
<evidence type="ECO:0000256" key="9">
    <source>
        <dbReference type="ARBA" id="ARBA00023235"/>
    </source>
</evidence>
<keyword evidence="7 10" id="KW-0822">Tryptophan biosynthesis</keyword>
<dbReference type="EMBL" id="WEIO01000006">
    <property type="protein sequence ID" value="KAB7706257.1"/>
    <property type="molecule type" value="Genomic_DNA"/>
</dbReference>
<reference evidence="12 13" key="1">
    <citation type="submission" date="2019-10" db="EMBL/GenBank/DDBJ databases">
        <title>Bacillus aerolatum sp. nov., isolated from bioaerosol of sport playgrounds.</title>
        <authorList>
            <person name="Chen P."/>
            <person name="Zhang G."/>
        </authorList>
    </citation>
    <scope>NUCLEOTIDE SEQUENCE [LARGE SCALE GENOMIC DNA]</scope>
    <source>
        <strain evidence="12 13">CX253</strain>
    </source>
</reference>
<organism evidence="12 13">
    <name type="scientific">Bacillus aerolatus</name>
    <dbReference type="NCBI Taxonomy" id="2653354"/>
    <lineage>
        <taxon>Bacteria</taxon>
        <taxon>Bacillati</taxon>
        <taxon>Bacillota</taxon>
        <taxon>Bacilli</taxon>
        <taxon>Bacillales</taxon>
        <taxon>Bacillaceae</taxon>
        <taxon>Bacillus</taxon>
    </lineage>
</organism>
<evidence type="ECO:0000259" key="11">
    <source>
        <dbReference type="Pfam" id="PF00697"/>
    </source>
</evidence>
<comment type="pathway">
    <text evidence="2 10">Amino-acid biosynthesis; L-tryptophan biosynthesis; L-tryptophan from chorismate: step 3/5.</text>
</comment>
<dbReference type="PANTHER" id="PTHR42894:SF1">
    <property type="entry name" value="N-(5'-PHOSPHORIBOSYL)ANTHRANILATE ISOMERASE"/>
    <property type="match status" value="1"/>
</dbReference>
<proteinExistence type="inferred from homology"/>
<dbReference type="InterPro" id="IPR001240">
    <property type="entry name" value="PRAI_dom"/>
</dbReference>
<dbReference type="EC" id="5.3.1.24" evidence="4 10"/>
<evidence type="ECO:0000256" key="3">
    <source>
        <dbReference type="ARBA" id="ARBA00007571"/>
    </source>
</evidence>
<evidence type="ECO:0000256" key="8">
    <source>
        <dbReference type="ARBA" id="ARBA00023141"/>
    </source>
</evidence>
<name>A0A6I1FEJ3_9BACI</name>
<dbReference type="InterPro" id="IPR013785">
    <property type="entry name" value="Aldolase_TIM"/>
</dbReference>
<dbReference type="AlphaFoldDB" id="A0A6I1FEJ3"/>
<keyword evidence="6 10" id="KW-0028">Amino-acid biosynthesis</keyword>
<dbReference type="Gene3D" id="3.20.20.70">
    <property type="entry name" value="Aldolase class I"/>
    <property type="match status" value="1"/>
</dbReference>
<evidence type="ECO:0000256" key="1">
    <source>
        <dbReference type="ARBA" id="ARBA00001164"/>
    </source>
</evidence>
<dbReference type="Proteomes" id="UP000429595">
    <property type="component" value="Unassembled WGS sequence"/>
</dbReference>
<evidence type="ECO:0000256" key="5">
    <source>
        <dbReference type="ARBA" id="ARBA00022272"/>
    </source>
</evidence>
<evidence type="ECO:0000313" key="12">
    <source>
        <dbReference type="EMBL" id="KAB7706257.1"/>
    </source>
</evidence>
<dbReference type="UniPathway" id="UPA00035">
    <property type="reaction ID" value="UER00042"/>
</dbReference>
<dbReference type="GO" id="GO:0004640">
    <property type="term" value="F:phosphoribosylanthranilate isomerase activity"/>
    <property type="evidence" value="ECO:0007669"/>
    <property type="project" value="UniProtKB-UniRule"/>
</dbReference>
<dbReference type="CDD" id="cd00405">
    <property type="entry name" value="PRAI"/>
    <property type="match status" value="1"/>
</dbReference>
<protein>
    <recommendedName>
        <fullName evidence="5 10">N-(5'-phosphoribosyl)anthranilate isomerase</fullName>
        <shortName evidence="10">PRAI</shortName>
        <ecNumber evidence="4 10">5.3.1.24</ecNumber>
    </recommendedName>
</protein>
<dbReference type="RefSeq" id="WP_152152174.1">
    <property type="nucleotide sequence ID" value="NZ_WEIO01000006.1"/>
</dbReference>
<comment type="similarity">
    <text evidence="3 10">Belongs to the TrpF family.</text>
</comment>
<keyword evidence="9 10" id="KW-0413">Isomerase</keyword>
<dbReference type="PANTHER" id="PTHR42894">
    <property type="entry name" value="N-(5'-PHOSPHORIBOSYL)ANTHRANILATE ISOMERASE"/>
    <property type="match status" value="1"/>
</dbReference>
<dbReference type="InterPro" id="IPR011060">
    <property type="entry name" value="RibuloseP-bd_barrel"/>
</dbReference>
<dbReference type="SUPFAM" id="SSF51366">
    <property type="entry name" value="Ribulose-phoshate binding barrel"/>
    <property type="match status" value="1"/>
</dbReference>
<accession>A0A6I1FEJ3</accession>
<gene>
    <name evidence="10" type="primary">trpF</name>
    <name evidence="12" type="ORF">F9802_11825</name>
</gene>
<comment type="catalytic activity">
    <reaction evidence="1 10">
        <text>N-(5-phospho-beta-D-ribosyl)anthranilate = 1-(2-carboxyphenylamino)-1-deoxy-D-ribulose 5-phosphate</text>
        <dbReference type="Rhea" id="RHEA:21540"/>
        <dbReference type="ChEBI" id="CHEBI:18277"/>
        <dbReference type="ChEBI" id="CHEBI:58613"/>
        <dbReference type="EC" id="5.3.1.24"/>
    </reaction>
</comment>
<dbReference type="NCBIfam" id="NF002300">
    <property type="entry name" value="PRK01222.1-7"/>
    <property type="match status" value="1"/>
</dbReference>
<sequence>MKVKICGIQDLDTALYAKQIGTDAIGFVFAKSKRQLTAEQAEKIADGLKEGPLKVGVFVNETLEEIKAIADQAALDVVQLHGDEPPELAKQIHLPVIKAFSFQKGASLSDMLAYPADFILLDSPIGPYRGGNGTSFDWSLLQNESFDRSRFILAGGLNTENVEEAIQIVQPFAVDVSSGVETNGMKDKMKMKRFIQTAKGAKQDDYIYTTR</sequence>
<keyword evidence="8 10" id="KW-0057">Aromatic amino acid biosynthesis</keyword>
<evidence type="ECO:0000256" key="6">
    <source>
        <dbReference type="ARBA" id="ARBA00022605"/>
    </source>
</evidence>
<evidence type="ECO:0000256" key="4">
    <source>
        <dbReference type="ARBA" id="ARBA00012572"/>
    </source>
</evidence>
<evidence type="ECO:0000313" key="13">
    <source>
        <dbReference type="Proteomes" id="UP000429595"/>
    </source>
</evidence>